<evidence type="ECO:0000313" key="1">
    <source>
        <dbReference type="EMBL" id="CDW28579.1"/>
    </source>
</evidence>
<dbReference type="AlphaFoldDB" id="A0A0K2TRA8"/>
<dbReference type="EMBL" id="HACA01011218">
    <property type="protein sequence ID" value="CDW28579.1"/>
    <property type="molecule type" value="Transcribed_RNA"/>
</dbReference>
<accession>A0A0K2TRA8</accession>
<proteinExistence type="predicted"/>
<name>A0A0K2TRA8_LEPSM</name>
<feature type="non-terminal residue" evidence="1">
    <location>
        <position position="39"/>
    </location>
</feature>
<feature type="non-terminal residue" evidence="1">
    <location>
        <position position="1"/>
    </location>
</feature>
<sequence>QSIYPLFNPIYTSKTIIRYYFLCCSHLDLVNVGDYILNI</sequence>
<organism evidence="1">
    <name type="scientific">Lepeophtheirus salmonis</name>
    <name type="common">Salmon louse</name>
    <name type="synonym">Caligus salmonis</name>
    <dbReference type="NCBI Taxonomy" id="72036"/>
    <lineage>
        <taxon>Eukaryota</taxon>
        <taxon>Metazoa</taxon>
        <taxon>Ecdysozoa</taxon>
        <taxon>Arthropoda</taxon>
        <taxon>Crustacea</taxon>
        <taxon>Multicrustacea</taxon>
        <taxon>Hexanauplia</taxon>
        <taxon>Copepoda</taxon>
        <taxon>Siphonostomatoida</taxon>
        <taxon>Caligidae</taxon>
        <taxon>Lepeophtheirus</taxon>
    </lineage>
</organism>
<reference evidence="1" key="1">
    <citation type="submission" date="2014-05" db="EMBL/GenBank/DDBJ databases">
        <authorList>
            <person name="Chronopoulou M."/>
        </authorList>
    </citation>
    <scope>NUCLEOTIDE SEQUENCE</scope>
    <source>
        <tissue evidence="1">Whole organism</tissue>
    </source>
</reference>
<protein>
    <submittedName>
        <fullName evidence="1">Uncharacterized protein</fullName>
    </submittedName>
</protein>